<dbReference type="InterPro" id="IPR000653">
    <property type="entry name" value="DegT/StrS_aminotransferase"/>
</dbReference>
<accession>A0A1T4XTD3</accession>
<feature type="active site" description="Proton acceptor" evidence="2">
    <location>
        <position position="192"/>
    </location>
</feature>
<organism evidence="5 6">
    <name type="scientific">Prosthecobacter debontii</name>
    <dbReference type="NCBI Taxonomy" id="48467"/>
    <lineage>
        <taxon>Bacteria</taxon>
        <taxon>Pseudomonadati</taxon>
        <taxon>Verrucomicrobiota</taxon>
        <taxon>Verrucomicrobiia</taxon>
        <taxon>Verrucomicrobiales</taxon>
        <taxon>Verrucomicrobiaceae</taxon>
        <taxon>Prosthecobacter</taxon>
    </lineage>
</organism>
<dbReference type="PIRSF" id="PIRSF000390">
    <property type="entry name" value="PLP_StrS"/>
    <property type="match status" value="1"/>
</dbReference>
<evidence type="ECO:0000256" key="2">
    <source>
        <dbReference type="PIRSR" id="PIRSR000390-1"/>
    </source>
</evidence>
<evidence type="ECO:0000256" key="3">
    <source>
        <dbReference type="PIRSR" id="PIRSR000390-2"/>
    </source>
</evidence>
<dbReference type="GO" id="GO:0030170">
    <property type="term" value="F:pyridoxal phosphate binding"/>
    <property type="evidence" value="ECO:0007669"/>
    <property type="project" value="TreeGrafter"/>
</dbReference>
<dbReference type="NCBIfam" id="TIGR03588">
    <property type="entry name" value="PseC"/>
    <property type="match status" value="1"/>
</dbReference>
<evidence type="ECO:0000313" key="6">
    <source>
        <dbReference type="Proteomes" id="UP000190774"/>
    </source>
</evidence>
<dbReference type="Pfam" id="PF01041">
    <property type="entry name" value="DegT_DnrJ_EryC1"/>
    <property type="match status" value="1"/>
</dbReference>
<dbReference type="AlphaFoldDB" id="A0A1T4XTD3"/>
<dbReference type="GO" id="GO:0000271">
    <property type="term" value="P:polysaccharide biosynthetic process"/>
    <property type="evidence" value="ECO:0007669"/>
    <property type="project" value="TreeGrafter"/>
</dbReference>
<dbReference type="InterPro" id="IPR015424">
    <property type="entry name" value="PyrdxlP-dep_Trfase"/>
</dbReference>
<evidence type="ECO:0000256" key="1">
    <source>
        <dbReference type="ARBA" id="ARBA00037999"/>
    </source>
</evidence>
<dbReference type="GO" id="GO:0008483">
    <property type="term" value="F:transaminase activity"/>
    <property type="evidence" value="ECO:0007669"/>
    <property type="project" value="TreeGrafter"/>
</dbReference>
<dbReference type="SUPFAM" id="SSF53383">
    <property type="entry name" value="PLP-dependent transferases"/>
    <property type="match status" value="1"/>
</dbReference>
<feature type="modified residue" description="N6-(pyridoxal phosphate)lysine" evidence="3">
    <location>
        <position position="192"/>
    </location>
</feature>
<dbReference type="EMBL" id="FUYE01000005">
    <property type="protein sequence ID" value="SKA92829.1"/>
    <property type="molecule type" value="Genomic_DNA"/>
</dbReference>
<comment type="similarity">
    <text evidence="1 4">Belongs to the DegT/DnrJ/EryC1 family.</text>
</comment>
<evidence type="ECO:0000313" key="5">
    <source>
        <dbReference type="EMBL" id="SKA92829.1"/>
    </source>
</evidence>
<dbReference type="STRING" id="48467.SAMN02745166_01983"/>
<name>A0A1T4XTD3_9BACT</name>
<dbReference type="OrthoDB" id="9810913at2"/>
<protein>
    <submittedName>
        <fullName evidence="5">UDP-4-amino-4,6-dideoxy-N-acetyl-beta-L-altrosamine transaminase</fullName>
    </submittedName>
</protein>
<dbReference type="InterPro" id="IPR020026">
    <property type="entry name" value="PseC"/>
</dbReference>
<sequence length="391" mass="42962">MSTPFLPYGRQSLDEADIAAVVEVLKSDFLTQGPAISRFERAVADWCGAKHGIALANGTATLHCAAKALGLGHGDVLWTSPITFVASANAGRYCGAKVDFVDVDAGTACMSVERLAEKLRQAEKNGTLPKVVVPVHFAGQSCDMPQIHALGQKYGFRILEDAAHALGGDYLGERIGNCRWSDAASHSFHPVKIVTSGEGGMITTNDDELAWRIGTLRTHGITRDADRMIGESDGPWYYQQLELGFNYRMTDIQAALGASQMAKLDAFAVRRRQIADLYDQALAGMPLRPLARDTQGVSGWHLYMIRLNLEEILPLTRRQVFERLRGLGIGVNVHYIPVHLQPDYLKLGFKQGDFPEAEKYYEECITLPMFPAMNDADVARVRDALAKALNL</sequence>
<dbReference type="RefSeq" id="WP_078813163.1">
    <property type="nucleotide sequence ID" value="NZ_FUYE01000005.1"/>
</dbReference>
<keyword evidence="6" id="KW-1185">Reference proteome</keyword>
<dbReference type="CDD" id="cd00616">
    <property type="entry name" value="AHBA_syn"/>
    <property type="match status" value="1"/>
</dbReference>
<dbReference type="PANTHER" id="PTHR30244:SF34">
    <property type="entry name" value="DTDP-4-AMINO-4,6-DIDEOXYGALACTOSE TRANSAMINASE"/>
    <property type="match status" value="1"/>
</dbReference>
<dbReference type="InterPro" id="IPR015421">
    <property type="entry name" value="PyrdxlP-dep_Trfase_major"/>
</dbReference>
<gene>
    <name evidence="5" type="ORF">SAMN02745166_01983</name>
</gene>
<dbReference type="Proteomes" id="UP000190774">
    <property type="component" value="Unassembled WGS sequence"/>
</dbReference>
<reference evidence="6" key="1">
    <citation type="submission" date="2017-02" db="EMBL/GenBank/DDBJ databases">
        <authorList>
            <person name="Varghese N."/>
            <person name="Submissions S."/>
        </authorList>
    </citation>
    <scope>NUCLEOTIDE SEQUENCE [LARGE SCALE GENOMIC DNA]</scope>
    <source>
        <strain evidence="6">ATCC 700200</strain>
    </source>
</reference>
<evidence type="ECO:0000256" key="4">
    <source>
        <dbReference type="RuleBase" id="RU004508"/>
    </source>
</evidence>
<dbReference type="PANTHER" id="PTHR30244">
    <property type="entry name" value="TRANSAMINASE"/>
    <property type="match status" value="1"/>
</dbReference>
<dbReference type="Gene3D" id="3.90.1150.10">
    <property type="entry name" value="Aspartate Aminotransferase, domain 1"/>
    <property type="match status" value="1"/>
</dbReference>
<keyword evidence="3 4" id="KW-0663">Pyridoxal phosphate</keyword>
<proteinExistence type="inferred from homology"/>
<dbReference type="Gene3D" id="3.40.640.10">
    <property type="entry name" value="Type I PLP-dependent aspartate aminotransferase-like (Major domain)"/>
    <property type="match status" value="1"/>
</dbReference>
<dbReference type="InterPro" id="IPR015422">
    <property type="entry name" value="PyrdxlP-dep_Trfase_small"/>
</dbReference>